<dbReference type="EMBL" id="JADINF010000131">
    <property type="protein sequence ID" value="MBO8424386.1"/>
    <property type="molecule type" value="Genomic_DNA"/>
</dbReference>
<protein>
    <submittedName>
        <fullName evidence="1">Uncharacterized protein</fullName>
    </submittedName>
</protein>
<proteinExistence type="predicted"/>
<organism evidence="1 2">
    <name type="scientific">Candidatus Stercoripulliclostridium pullicola</name>
    <dbReference type="NCBI Taxonomy" id="2840953"/>
    <lineage>
        <taxon>Bacteria</taxon>
        <taxon>Bacillati</taxon>
        <taxon>Bacillota</taxon>
        <taxon>Clostridia</taxon>
        <taxon>Eubacteriales</taxon>
        <taxon>Candidatus Stercoripulliclostridium</taxon>
    </lineage>
</organism>
<reference evidence="1" key="1">
    <citation type="submission" date="2020-10" db="EMBL/GenBank/DDBJ databases">
        <authorList>
            <person name="Gilroy R."/>
        </authorList>
    </citation>
    <scope>NUCLEOTIDE SEQUENCE</scope>
    <source>
        <strain evidence="1">517</strain>
    </source>
</reference>
<name>A0A940DHA4_9FIRM</name>
<comment type="caution">
    <text evidence="1">The sequence shown here is derived from an EMBL/GenBank/DDBJ whole genome shotgun (WGS) entry which is preliminary data.</text>
</comment>
<dbReference type="AlphaFoldDB" id="A0A940DHA4"/>
<evidence type="ECO:0000313" key="1">
    <source>
        <dbReference type="EMBL" id="MBO8424386.1"/>
    </source>
</evidence>
<gene>
    <name evidence="1" type="ORF">IAB16_05160</name>
</gene>
<accession>A0A940DHA4</accession>
<reference evidence="1" key="2">
    <citation type="journal article" date="2021" name="PeerJ">
        <title>Extensive microbial diversity within the chicken gut microbiome revealed by metagenomics and culture.</title>
        <authorList>
            <person name="Gilroy R."/>
            <person name="Ravi A."/>
            <person name="Getino M."/>
            <person name="Pursley I."/>
            <person name="Horton D.L."/>
            <person name="Alikhan N.F."/>
            <person name="Baker D."/>
            <person name="Gharbi K."/>
            <person name="Hall N."/>
            <person name="Watson M."/>
            <person name="Adriaenssens E.M."/>
            <person name="Foster-Nyarko E."/>
            <person name="Jarju S."/>
            <person name="Secka A."/>
            <person name="Antonio M."/>
            <person name="Oren A."/>
            <person name="Chaudhuri R.R."/>
            <person name="La Ragione R."/>
            <person name="Hildebrand F."/>
            <person name="Pallen M.J."/>
        </authorList>
    </citation>
    <scope>NUCLEOTIDE SEQUENCE</scope>
    <source>
        <strain evidence="1">517</strain>
    </source>
</reference>
<sequence>MSTFEEDENYLKNKLASPCGLKVYDDGNELFFAFGSPEFDKAVAVLKNINEYGYEMPALGVSLDSLTKEEMRSGLWAEFIYDRVEEHRGMPFDSLLIKVNAGDCGYNAVRGVGGKYDGRVFYYSLAKGKTMRGFAETLSGLLGK</sequence>
<evidence type="ECO:0000313" key="2">
    <source>
        <dbReference type="Proteomes" id="UP000727857"/>
    </source>
</evidence>
<dbReference type="Proteomes" id="UP000727857">
    <property type="component" value="Unassembled WGS sequence"/>
</dbReference>